<dbReference type="RefSeq" id="WP_264748300.1">
    <property type="nucleotide sequence ID" value="NZ_JAPDHW010000001.1"/>
</dbReference>
<accession>A0ABT3HTL1</accession>
<protein>
    <submittedName>
        <fullName evidence="1">Uncharacterized protein</fullName>
    </submittedName>
</protein>
<reference evidence="1" key="1">
    <citation type="submission" date="2022-10" db="EMBL/GenBank/DDBJ databases">
        <title>Chryseobacterium babae sp. nov. isolated from the gut of the beetle Oryctes rhinoceros, and Chryseobacterium kimseyorum sp. nov., isolated from a stick insect rearing cage.</title>
        <authorList>
            <person name="Shelomi M."/>
            <person name="Han C.-J."/>
            <person name="Chen W.-M."/>
            <person name="Chen H.-K."/>
            <person name="Liaw S.-J."/>
            <person name="Muhle E."/>
            <person name="Clermont D."/>
        </authorList>
    </citation>
    <scope>NUCLEOTIDE SEQUENCE</scope>
    <source>
        <strain evidence="1">09-1422</strain>
    </source>
</reference>
<comment type="caution">
    <text evidence="1">The sequence shown here is derived from an EMBL/GenBank/DDBJ whole genome shotgun (WGS) entry which is preliminary data.</text>
</comment>
<sequence length="54" mass="6135">MDADEILTVNKFTRIDNSTCLYIDVYPANKIKIAVVSAKVVDSENDFALWEIEI</sequence>
<keyword evidence="2" id="KW-1185">Reference proteome</keyword>
<evidence type="ECO:0000313" key="2">
    <source>
        <dbReference type="Proteomes" id="UP001163731"/>
    </source>
</evidence>
<organism evidence="1 2">
    <name type="scientific">Chryseobacterium kimseyorum</name>
    <dbReference type="NCBI Taxonomy" id="2984028"/>
    <lineage>
        <taxon>Bacteria</taxon>
        <taxon>Pseudomonadati</taxon>
        <taxon>Bacteroidota</taxon>
        <taxon>Flavobacteriia</taxon>
        <taxon>Flavobacteriales</taxon>
        <taxon>Weeksellaceae</taxon>
        <taxon>Chryseobacterium group</taxon>
        <taxon>Chryseobacterium</taxon>
    </lineage>
</organism>
<proteinExistence type="predicted"/>
<dbReference type="Proteomes" id="UP001163731">
    <property type="component" value="Unassembled WGS sequence"/>
</dbReference>
<gene>
    <name evidence="1" type="ORF">OMO38_00550</name>
</gene>
<evidence type="ECO:0000313" key="1">
    <source>
        <dbReference type="EMBL" id="MCW3167003.1"/>
    </source>
</evidence>
<dbReference type="EMBL" id="JAPDHW010000001">
    <property type="protein sequence ID" value="MCW3167003.1"/>
    <property type="molecule type" value="Genomic_DNA"/>
</dbReference>
<name>A0ABT3HTL1_9FLAO</name>